<proteinExistence type="predicted"/>
<organism evidence="1 2">
    <name type="scientific">Thalictrum thalictroides</name>
    <name type="common">Rue-anemone</name>
    <name type="synonym">Anemone thalictroides</name>
    <dbReference type="NCBI Taxonomy" id="46969"/>
    <lineage>
        <taxon>Eukaryota</taxon>
        <taxon>Viridiplantae</taxon>
        <taxon>Streptophyta</taxon>
        <taxon>Embryophyta</taxon>
        <taxon>Tracheophyta</taxon>
        <taxon>Spermatophyta</taxon>
        <taxon>Magnoliopsida</taxon>
        <taxon>Ranunculales</taxon>
        <taxon>Ranunculaceae</taxon>
        <taxon>Thalictroideae</taxon>
        <taxon>Thalictrum</taxon>
    </lineage>
</organism>
<accession>A0A7J6WY39</accession>
<name>A0A7J6WY39_THATH</name>
<keyword evidence="2" id="KW-1185">Reference proteome</keyword>
<evidence type="ECO:0000313" key="2">
    <source>
        <dbReference type="Proteomes" id="UP000554482"/>
    </source>
</evidence>
<sequence>MICPVIKETEGNMTIPRVVRPFNYNRGMVRDSMRKEVSFRIRKLCVPLSIRETSVQFTQNPFFLFLIPVSPSIKGANCFHVINATIVNTLHQVLHFPWMELITTYLFIRVSAGIEVT</sequence>
<reference evidence="1 2" key="1">
    <citation type="submission" date="2020-06" db="EMBL/GenBank/DDBJ databases">
        <title>Transcriptomic and genomic resources for Thalictrum thalictroides and T. hernandezii: Facilitating candidate gene discovery in an emerging model plant lineage.</title>
        <authorList>
            <person name="Arias T."/>
            <person name="Riano-Pachon D.M."/>
            <person name="Di Stilio V.S."/>
        </authorList>
    </citation>
    <scope>NUCLEOTIDE SEQUENCE [LARGE SCALE GENOMIC DNA]</scope>
    <source>
        <strain evidence="2">cv. WT478/WT964</strain>
        <tissue evidence="1">Leaves</tissue>
    </source>
</reference>
<protein>
    <submittedName>
        <fullName evidence="1">Uncharacterized protein</fullName>
    </submittedName>
</protein>
<comment type="caution">
    <text evidence="1">The sequence shown here is derived from an EMBL/GenBank/DDBJ whole genome shotgun (WGS) entry which is preliminary data.</text>
</comment>
<gene>
    <name evidence="1" type="ORF">FRX31_008917</name>
</gene>
<evidence type="ECO:0000313" key="1">
    <source>
        <dbReference type="EMBL" id="KAF5201498.1"/>
    </source>
</evidence>
<dbReference type="Proteomes" id="UP000554482">
    <property type="component" value="Unassembled WGS sequence"/>
</dbReference>
<dbReference type="AlphaFoldDB" id="A0A7J6WY39"/>
<dbReference type="EMBL" id="JABWDY010009353">
    <property type="protein sequence ID" value="KAF5201498.1"/>
    <property type="molecule type" value="Genomic_DNA"/>
</dbReference>